<dbReference type="Proteomes" id="UP000198718">
    <property type="component" value="Unassembled WGS sequence"/>
</dbReference>
<dbReference type="AlphaFoldDB" id="A0A1G9H931"/>
<dbReference type="STRING" id="393762.SAMN05660472_02592"/>
<reference evidence="1 2" key="1">
    <citation type="submission" date="2016-10" db="EMBL/GenBank/DDBJ databases">
        <authorList>
            <person name="de Groot N.N."/>
        </authorList>
    </citation>
    <scope>NUCLEOTIDE SEQUENCE [LARGE SCALE GENOMIC DNA]</scope>
    <source>
        <strain evidence="1 2">DSM 18346</strain>
    </source>
</reference>
<dbReference type="EMBL" id="FNFP01000008">
    <property type="protein sequence ID" value="SDL09518.1"/>
    <property type="molecule type" value="Genomic_DNA"/>
</dbReference>
<keyword evidence="2" id="KW-1185">Reference proteome</keyword>
<evidence type="ECO:0000313" key="2">
    <source>
        <dbReference type="Proteomes" id="UP000198718"/>
    </source>
</evidence>
<sequence>MKIGELMEILKSYSKEHRLYDSDNPKYYLSSIEYQEEEDRLYMYFKEEEEK</sequence>
<accession>A0A1G9H931</accession>
<evidence type="ECO:0000313" key="1">
    <source>
        <dbReference type="EMBL" id="SDL09518.1"/>
    </source>
</evidence>
<proteinExistence type="predicted"/>
<protein>
    <submittedName>
        <fullName evidence="1">Uncharacterized protein</fullName>
    </submittedName>
</protein>
<gene>
    <name evidence="1" type="ORF">SAMN05660472_02592</name>
</gene>
<organism evidence="1 2">
    <name type="scientific">Natronincola ferrireducens</name>
    <dbReference type="NCBI Taxonomy" id="393762"/>
    <lineage>
        <taxon>Bacteria</taxon>
        <taxon>Bacillati</taxon>
        <taxon>Bacillota</taxon>
        <taxon>Clostridia</taxon>
        <taxon>Peptostreptococcales</taxon>
        <taxon>Natronincolaceae</taxon>
        <taxon>Natronincola</taxon>
    </lineage>
</organism>
<dbReference type="RefSeq" id="WP_176762179.1">
    <property type="nucleotide sequence ID" value="NZ_FNFP01000008.1"/>
</dbReference>
<name>A0A1G9H931_9FIRM</name>